<keyword evidence="1" id="KW-0812">Transmembrane</keyword>
<organism evidence="2 3">
    <name type="scientific">Candidatus Adlerbacteria bacterium RIFCSPLOWO2_01_FULL_54_16</name>
    <dbReference type="NCBI Taxonomy" id="1797244"/>
    <lineage>
        <taxon>Bacteria</taxon>
        <taxon>Candidatus Adleribacteriota</taxon>
    </lineage>
</organism>
<feature type="transmembrane region" description="Helical" evidence="1">
    <location>
        <begin position="128"/>
        <end position="145"/>
    </location>
</feature>
<reference evidence="2 3" key="1">
    <citation type="journal article" date="2016" name="Nat. Commun.">
        <title>Thousands of microbial genomes shed light on interconnected biogeochemical processes in an aquifer system.</title>
        <authorList>
            <person name="Anantharaman K."/>
            <person name="Brown C.T."/>
            <person name="Hug L.A."/>
            <person name="Sharon I."/>
            <person name="Castelle C.J."/>
            <person name="Probst A.J."/>
            <person name="Thomas B.C."/>
            <person name="Singh A."/>
            <person name="Wilkins M.J."/>
            <person name="Karaoz U."/>
            <person name="Brodie E.L."/>
            <person name="Williams K.H."/>
            <person name="Hubbard S.S."/>
            <person name="Banfield J.F."/>
        </authorList>
    </citation>
    <scope>NUCLEOTIDE SEQUENCE [LARGE SCALE GENOMIC DNA]</scope>
</reference>
<sequence length="183" mass="20060">MNSGTKWAWHLKRDVVVVLVSILVALALSRSGFFHDFFQVSVESELVGILIAGLLFTSIFTTPLSIAMFVSLAPVVDPFVMAGVGALGAVLGDLILFGLVRHSMREDVEHLTGLPRYRRFFAIFHRRMFRWVLPFVGALIIASPLPDELGIGLMGMTRMKPRTLVGISYVMNALGIAFIGLAA</sequence>
<feature type="transmembrane region" description="Helical" evidence="1">
    <location>
        <begin position="165"/>
        <end position="182"/>
    </location>
</feature>
<keyword evidence="1" id="KW-0472">Membrane</keyword>
<feature type="transmembrane region" description="Helical" evidence="1">
    <location>
        <begin position="15"/>
        <end position="34"/>
    </location>
</feature>
<dbReference type="Proteomes" id="UP000176943">
    <property type="component" value="Unassembled WGS sequence"/>
</dbReference>
<evidence type="ECO:0000313" key="2">
    <source>
        <dbReference type="EMBL" id="OGC87487.1"/>
    </source>
</evidence>
<gene>
    <name evidence="2" type="ORF">A3B33_02460</name>
</gene>
<evidence type="ECO:0000256" key="1">
    <source>
        <dbReference type="SAM" id="Phobius"/>
    </source>
</evidence>
<protein>
    <submittedName>
        <fullName evidence="2">Uncharacterized protein</fullName>
    </submittedName>
</protein>
<dbReference type="EMBL" id="MEWY01000002">
    <property type="protein sequence ID" value="OGC87487.1"/>
    <property type="molecule type" value="Genomic_DNA"/>
</dbReference>
<feature type="transmembrane region" description="Helical" evidence="1">
    <location>
        <begin position="46"/>
        <end position="73"/>
    </location>
</feature>
<keyword evidence="1" id="KW-1133">Transmembrane helix</keyword>
<name>A0A1F4Y0J5_9BACT</name>
<feature type="transmembrane region" description="Helical" evidence="1">
    <location>
        <begin position="79"/>
        <end position="100"/>
    </location>
</feature>
<proteinExistence type="predicted"/>
<dbReference type="AlphaFoldDB" id="A0A1F4Y0J5"/>
<comment type="caution">
    <text evidence="2">The sequence shown here is derived from an EMBL/GenBank/DDBJ whole genome shotgun (WGS) entry which is preliminary data.</text>
</comment>
<evidence type="ECO:0000313" key="3">
    <source>
        <dbReference type="Proteomes" id="UP000176943"/>
    </source>
</evidence>
<accession>A0A1F4Y0J5</accession>